<name>A0A109KL72_PSEFL</name>
<accession>A0A109KL72</accession>
<comment type="caution">
    <text evidence="1">The sequence shown here is derived from an EMBL/GenBank/DDBJ whole genome shotgun (WGS) entry which is preliminary data.</text>
</comment>
<dbReference type="InterPro" id="IPR011006">
    <property type="entry name" value="CheY-like_superfamily"/>
</dbReference>
<evidence type="ECO:0000313" key="2">
    <source>
        <dbReference type="Proteomes" id="UP000063434"/>
    </source>
</evidence>
<evidence type="ECO:0000313" key="1">
    <source>
        <dbReference type="EMBL" id="KWV71273.1"/>
    </source>
</evidence>
<dbReference type="RefSeq" id="WP_056785198.1">
    <property type="nucleotide sequence ID" value="NZ_LCYC01000062.1"/>
</dbReference>
<evidence type="ECO:0008006" key="3">
    <source>
        <dbReference type="Google" id="ProtNLM"/>
    </source>
</evidence>
<reference evidence="1 2" key="1">
    <citation type="submission" date="2015-05" db="EMBL/GenBank/DDBJ databases">
        <title>A genomic and transcriptomic approach to investigate the blue pigment phenotype in Pseudomonas fluorescens.</title>
        <authorList>
            <person name="Andreani N.A."/>
            <person name="Cardazzo B."/>
        </authorList>
    </citation>
    <scope>NUCLEOTIDE SEQUENCE [LARGE SCALE GENOMIC DNA]</scope>
    <source>
        <strain evidence="1 2">Ps_40</strain>
    </source>
</reference>
<dbReference type="SUPFAM" id="SSF52172">
    <property type="entry name" value="CheY-like"/>
    <property type="match status" value="1"/>
</dbReference>
<organism evidence="1 2">
    <name type="scientific">Pseudomonas fluorescens</name>
    <dbReference type="NCBI Taxonomy" id="294"/>
    <lineage>
        <taxon>Bacteria</taxon>
        <taxon>Pseudomonadati</taxon>
        <taxon>Pseudomonadota</taxon>
        <taxon>Gammaproteobacteria</taxon>
        <taxon>Pseudomonadales</taxon>
        <taxon>Pseudomonadaceae</taxon>
        <taxon>Pseudomonas</taxon>
    </lineage>
</organism>
<dbReference type="Gene3D" id="3.40.50.2300">
    <property type="match status" value="1"/>
</dbReference>
<dbReference type="PATRIC" id="fig|294.195.peg.6339"/>
<dbReference type="EMBL" id="LCYC01000062">
    <property type="protein sequence ID" value="KWV71273.1"/>
    <property type="molecule type" value="Genomic_DNA"/>
</dbReference>
<proteinExistence type="predicted"/>
<sequence>MSKGRLIYVDEDSDDIELFQQFINEKFDLKIIKIENDDDLEAIVDEILGSQTDALITDYLLTEKARVKFDGQALIEAIQERNKHLPCFLLTSHAPDALNATHDARLVQSKSIPFGGNDLNEYKSLFITQIEKVIKTFRDTHQKLVSEFENLSALDVEKLTAPQKQRLLELDDSLDSYGFTSSPIPTKLKEDTHIALLSKLVEDIDTLIGMKK</sequence>
<protein>
    <recommendedName>
        <fullName evidence="3">Response regulatory domain-containing protein</fullName>
    </recommendedName>
</protein>
<dbReference type="AlphaFoldDB" id="A0A109KL72"/>
<dbReference type="Proteomes" id="UP000063434">
    <property type="component" value="Unassembled WGS sequence"/>
</dbReference>
<gene>
    <name evidence="1" type="ORF">PFL603g_05956</name>
</gene>